<keyword evidence="3" id="KW-0804">Transcription</keyword>
<dbReference type="RefSeq" id="WP_239518251.1">
    <property type="nucleotide sequence ID" value="NZ_BAAAHT010000013.1"/>
</dbReference>
<evidence type="ECO:0000313" key="5">
    <source>
        <dbReference type="EMBL" id="MBM7471835.1"/>
    </source>
</evidence>
<dbReference type="PANTHER" id="PTHR42756">
    <property type="entry name" value="TRANSCRIPTIONAL REGULATOR, MARR"/>
    <property type="match status" value="1"/>
</dbReference>
<dbReference type="EMBL" id="JAFBBU010000001">
    <property type="protein sequence ID" value="MBM7471835.1"/>
    <property type="molecule type" value="Genomic_DNA"/>
</dbReference>
<feature type="domain" description="HTH marR-type" evidence="4">
    <location>
        <begin position="22"/>
        <end position="151"/>
    </location>
</feature>
<keyword evidence="1" id="KW-0805">Transcription regulation</keyword>
<accession>A0ABS2L405</accession>
<dbReference type="GO" id="GO:0003677">
    <property type="term" value="F:DNA binding"/>
    <property type="evidence" value="ECO:0007669"/>
    <property type="project" value="UniProtKB-KW"/>
</dbReference>
<proteinExistence type="predicted"/>
<dbReference type="Proteomes" id="UP000776164">
    <property type="component" value="Unassembled WGS sequence"/>
</dbReference>
<evidence type="ECO:0000256" key="1">
    <source>
        <dbReference type="ARBA" id="ARBA00023015"/>
    </source>
</evidence>
<name>A0ABS2L405_9MICO</name>
<keyword evidence="6" id="KW-1185">Reference proteome</keyword>
<dbReference type="Pfam" id="PF01047">
    <property type="entry name" value="MarR"/>
    <property type="match status" value="1"/>
</dbReference>
<dbReference type="PRINTS" id="PR00598">
    <property type="entry name" value="HTHMARR"/>
</dbReference>
<sequence>MSNPVPEAPSLFDDGAPAMRQASIVFREILSLMGDFDRVLQAHLNVNSTDLEAMELLIERGPLSPTELAHGLGISTAATTLVIDRLEKVGHVGREAHPSDRRSVRVVPTVASVSATFAALRPLIFGVDAVLDDFTVPEREAIELYLSKVAGVYREVIRQSHSSQ</sequence>
<protein>
    <submittedName>
        <fullName evidence="5">DNA-binding MarR family transcriptional regulator</fullName>
    </submittedName>
</protein>
<evidence type="ECO:0000313" key="6">
    <source>
        <dbReference type="Proteomes" id="UP000776164"/>
    </source>
</evidence>
<dbReference type="PANTHER" id="PTHR42756:SF1">
    <property type="entry name" value="TRANSCRIPTIONAL REPRESSOR OF EMRAB OPERON"/>
    <property type="match status" value="1"/>
</dbReference>
<dbReference type="InterPro" id="IPR036390">
    <property type="entry name" value="WH_DNA-bd_sf"/>
</dbReference>
<comment type="caution">
    <text evidence="5">The sequence shown here is derived from an EMBL/GenBank/DDBJ whole genome shotgun (WGS) entry which is preliminary data.</text>
</comment>
<evidence type="ECO:0000256" key="3">
    <source>
        <dbReference type="ARBA" id="ARBA00023163"/>
    </source>
</evidence>
<organism evidence="5 6">
    <name type="scientific">Subtercola frigoramans</name>
    <dbReference type="NCBI Taxonomy" id="120298"/>
    <lineage>
        <taxon>Bacteria</taxon>
        <taxon>Bacillati</taxon>
        <taxon>Actinomycetota</taxon>
        <taxon>Actinomycetes</taxon>
        <taxon>Micrococcales</taxon>
        <taxon>Microbacteriaceae</taxon>
        <taxon>Subtercola</taxon>
    </lineage>
</organism>
<dbReference type="Gene3D" id="1.10.10.10">
    <property type="entry name" value="Winged helix-like DNA-binding domain superfamily/Winged helix DNA-binding domain"/>
    <property type="match status" value="1"/>
</dbReference>
<dbReference type="SUPFAM" id="SSF46785">
    <property type="entry name" value="Winged helix' DNA-binding domain"/>
    <property type="match status" value="1"/>
</dbReference>
<dbReference type="PROSITE" id="PS50995">
    <property type="entry name" value="HTH_MARR_2"/>
    <property type="match status" value="1"/>
</dbReference>
<keyword evidence="2 5" id="KW-0238">DNA-binding</keyword>
<reference evidence="5 6" key="1">
    <citation type="submission" date="2021-01" db="EMBL/GenBank/DDBJ databases">
        <title>Sequencing the genomes of 1000 actinobacteria strains.</title>
        <authorList>
            <person name="Klenk H.-P."/>
        </authorList>
    </citation>
    <scope>NUCLEOTIDE SEQUENCE [LARGE SCALE GENOMIC DNA]</scope>
    <source>
        <strain evidence="5 6">DSM 13057</strain>
    </source>
</reference>
<dbReference type="InterPro" id="IPR036388">
    <property type="entry name" value="WH-like_DNA-bd_sf"/>
</dbReference>
<evidence type="ECO:0000256" key="2">
    <source>
        <dbReference type="ARBA" id="ARBA00023125"/>
    </source>
</evidence>
<dbReference type="InterPro" id="IPR000835">
    <property type="entry name" value="HTH_MarR-typ"/>
</dbReference>
<evidence type="ECO:0000259" key="4">
    <source>
        <dbReference type="PROSITE" id="PS50995"/>
    </source>
</evidence>
<gene>
    <name evidence="5" type="ORF">JOE66_001469</name>
</gene>
<dbReference type="SMART" id="SM00347">
    <property type="entry name" value="HTH_MARR"/>
    <property type="match status" value="1"/>
</dbReference>